<proteinExistence type="predicted"/>
<organism evidence="1">
    <name type="scientific">Uncultured Desulfatiglans sp</name>
    <dbReference type="NCBI Taxonomy" id="1748965"/>
    <lineage>
        <taxon>Bacteria</taxon>
        <taxon>Pseudomonadati</taxon>
        <taxon>Thermodesulfobacteriota</taxon>
        <taxon>Desulfobacteria</taxon>
        <taxon>Desulfatiglandales</taxon>
        <taxon>Desulfatiglandaceae</taxon>
        <taxon>Desulfatiglans</taxon>
        <taxon>environmental samples</taxon>
    </lineage>
</organism>
<name>A0A653AAM3_UNCDX</name>
<dbReference type="EMBL" id="UPXX01000029">
    <property type="protein sequence ID" value="VBB45117.1"/>
    <property type="molecule type" value="Genomic_DNA"/>
</dbReference>
<dbReference type="AlphaFoldDB" id="A0A653AAM3"/>
<accession>A0A653AAM3</accession>
<reference evidence="1" key="1">
    <citation type="submission" date="2018-07" db="EMBL/GenBank/DDBJ databases">
        <authorList>
            <consortium name="Genoscope - CEA"/>
            <person name="William W."/>
        </authorList>
    </citation>
    <scope>NUCLEOTIDE SEQUENCE</scope>
    <source>
        <strain evidence="1">IK1</strain>
    </source>
</reference>
<evidence type="ECO:0000313" key="1">
    <source>
        <dbReference type="EMBL" id="VBB45117.1"/>
    </source>
</evidence>
<protein>
    <submittedName>
        <fullName evidence="1">Uncharacterized protein</fullName>
    </submittedName>
</protein>
<gene>
    <name evidence="1" type="ORF">TRIP_B350208</name>
</gene>
<sequence length="49" mass="6065">MIKLCKYYKIYLITSSFKGKIYVCEKFKINHIFYFLSFDFFRTDNGRSF</sequence>